<dbReference type="Pfam" id="PF00717">
    <property type="entry name" value="Peptidase_S24"/>
    <property type="match status" value="1"/>
</dbReference>
<dbReference type="GO" id="GO:0003677">
    <property type="term" value="F:DNA binding"/>
    <property type="evidence" value="ECO:0007669"/>
    <property type="project" value="UniProtKB-KW"/>
</dbReference>
<dbReference type="PANTHER" id="PTHR40661:SF1">
    <property type="entry name" value="HTH CRO_C1-TYPE DOMAIN-CONTAINING PROTEIN"/>
    <property type="match status" value="1"/>
</dbReference>
<dbReference type="Proteomes" id="UP000185674">
    <property type="component" value="Chromosome"/>
</dbReference>
<dbReference type="STRING" id="487316.BEN76_01785"/>
<evidence type="ECO:0000256" key="2">
    <source>
        <dbReference type="ARBA" id="ARBA00022801"/>
    </source>
</evidence>
<dbReference type="CDD" id="cd06462">
    <property type="entry name" value="Peptidase_S24_S26"/>
    <property type="match status" value="1"/>
</dbReference>
<dbReference type="SMART" id="SM00530">
    <property type="entry name" value="HTH_XRE"/>
    <property type="match status" value="1"/>
</dbReference>
<reference evidence="7 8" key="1">
    <citation type="submission" date="2016-08" db="EMBL/GenBank/DDBJ databases">
        <title>Complete genome sequence of Acinetobacter baylyi strain GFJ2.</title>
        <authorList>
            <person name="Tabata M."/>
            <person name="Kuboki S."/>
            <person name="Gibu N."/>
            <person name="Kinouchi Y."/>
            <person name="Vangnai A."/>
            <person name="Kasai D."/>
            <person name="Fukuda M."/>
        </authorList>
    </citation>
    <scope>NUCLEOTIDE SEQUENCE [LARGE SCALE GENOMIC DNA]</scope>
    <source>
        <strain evidence="7 8">GFJ2</strain>
    </source>
</reference>
<dbReference type="Gene3D" id="2.10.109.10">
    <property type="entry name" value="Umud Fragment, subunit A"/>
    <property type="match status" value="1"/>
</dbReference>
<evidence type="ECO:0000313" key="7">
    <source>
        <dbReference type="EMBL" id="APV34816.1"/>
    </source>
</evidence>
<dbReference type="KEGG" id="asol:BEN76_01785"/>
<dbReference type="Pfam" id="PF01381">
    <property type="entry name" value="HTH_3"/>
    <property type="match status" value="1"/>
</dbReference>
<gene>
    <name evidence="7" type="ORF">BEN76_01785</name>
</gene>
<dbReference type="InterPro" id="IPR036286">
    <property type="entry name" value="LexA/Signal_pep-like_sf"/>
</dbReference>
<evidence type="ECO:0000256" key="1">
    <source>
        <dbReference type="ARBA" id="ARBA00022670"/>
    </source>
</evidence>
<dbReference type="SUPFAM" id="SSF47413">
    <property type="entry name" value="lambda repressor-like DNA-binding domains"/>
    <property type="match status" value="1"/>
</dbReference>
<evidence type="ECO:0000256" key="3">
    <source>
        <dbReference type="ARBA" id="ARBA00023015"/>
    </source>
</evidence>
<dbReference type="Gene3D" id="1.10.260.40">
    <property type="entry name" value="lambda repressor-like DNA-binding domains"/>
    <property type="match status" value="1"/>
</dbReference>
<dbReference type="InterPro" id="IPR010982">
    <property type="entry name" value="Lambda_DNA-bd_dom_sf"/>
</dbReference>
<keyword evidence="3" id="KW-0805">Transcription regulation</keyword>
<evidence type="ECO:0000256" key="4">
    <source>
        <dbReference type="ARBA" id="ARBA00023125"/>
    </source>
</evidence>
<dbReference type="EMBL" id="CP016896">
    <property type="protein sequence ID" value="APV34816.1"/>
    <property type="molecule type" value="Genomic_DNA"/>
</dbReference>
<dbReference type="GO" id="GO:0016020">
    <property type="term" value="C:membrane"/>
    <property type="evidence" value="ECO:0007669"/>
    <property type="project" value="InterPro"/>
</dbReference>
<evidence type="ECO:0000256" key="5">
    <source>
        <dbReference type="ARBA" id="ARBA00023163"/>
    </source>
</evidence>
<organism evidence="7 8">
    <name type="scientific">Acinetobacter soli</name>
    <dbReference type="NCBI Taxonomy" id="487316"/>
    <lineage>
        <taxon>Bacteria</taxon>
        <taxon>Pseudomonadati</taxon>
        <taxon>Pseudomonadota</taxon>
        <taxon>Gammaproteobacteria</taxon>
        <taxon>Moraxellales</taxon>
        <taxon>Moraxellaceae</taxon>
        <taxon>Acinetobacter</taxon>
    </lineage>
</organism>
<dbReference type="PROSITE" id="PS00501">
    <property type="entry name" value="SPASE_I_1"/>
    <property type="match status" value="1"/>
</dbReference>
<dbReference type="InterPro" id="IPR019756">
    <property type="entry name" value="Pept_S26A_signal_pept_1_Ser-AS"/>
</dbReference>
<feature type="domain" description="HTH cro/C1-type" evidence="6">
    <location>
        <begin position="16"/>
        <end position="71"/>
    </location>
</feature>
<dbReference type="SUPFAM" id="SSF51306">
    <property type="entry name" value="LexA/Signal peptidase"/>
    <property type="match status" value="1"/>
</dbReference>
<evidence type="ECO:0000313" key="8">
    <source>
        <dbReference type="Proteomes" id="UP000185674"/>
    </source>
</evidence>
<keyword evidence="2" id="KW-0378">Hydrolase</keyword>
<proteinExistence type="predicted"/>
<dbReference type="CDD" id="cd00093">
    <property type="entry name" value="HTH_XRE"/>
    <property type="match status" value="1"/>
</dbReference>
<sequence>MAKFKTIHEIRFMNAKRLMEESGLKRKEFAEKIDMSYSLLSQYLGKNPTKNIGDDTAMKIEDAFNKPRGYLDQSQEEESQGKPNHYVPPVIHDGLPASRQTPVISWVQAGDYTPVVSSDMSHVIEWIPYNPRAGQYGFGLIVKGASMEPTFKPEDRIYVNPTFQLDELNTGDLVVMACDGDSEATFKELVVEGGYYYLRPLNQNWHKQIIPIDSNCRLVGKVVGRYTIF</sequence>
<dbReference type="InterPro" id="IPR015927">
    <property type="entry name" value="Peptidase_S24_S26A/B/C"/>
</dbReference>
<keyword evidence="5" id="KW-0804">Transcription</keyword>
<keyword evidence="4" id="KW-0238">DNA-binding</keyword>
<dbReference type="InterPro" id="IPR001387">
    <property type="entry name" value="Cro/C1-type_HTH"/>
</dbReference>
<dbReference type="PANTHER" id="PTHR40661">
    <property type="match status" value="1"/>
</dbReference>
<dbReference type="GO" id="GO:0006508">
    <property type="term" value="P:proteolysis"/>
    <property type="evidence" value="ECO:0007669"/>
    <property type="project" value="UniProtKB-KW"/>
</dbReference>
<evidence type="ECO:0000259" key="6">
    <source>
        <dbReference type="PROSITE" id="PS50943"/>
    </source>
</evidence>
<dbReference type="PROSITE" id="PS50943">
    <property type="entry name" value="HTH_CROC1"/>
    <property type="match status" value="1"/>
</dbReference>
<dbReference type="AlphaFoldDB" id="A0A1P8EF43"/>
<keyword evidence="1" id="KW-0645">Protease</keyword>
<dbReference type="GO" id="GO:0004252">
    <property type="term" value="F:serine-type endopeptidase activity"/>
    <property type="evidence" value="ECO:0007669"/>
    <property type="project" value="InterPro"/>
</dbReference>
<accession>A0A1P8EF43</accession>
<protein>
    <recommendedName>
        <fullName evidence="6">HTH cro/C1-type domain-containing protein</fullName>
    </recommendedName>
</protein>
<name>A0A1P8EF43_9GAMM</name>
<dbReference type="RefSeq" id="WP_076032065.1">
    <property type="nucleotide sequence ID" value="NZ_BKCR01000012.1"/>
</dbReference>